<organism evidence="1 2">
    <name type="scientific">Powellomyces hirtus</name>
    <dbReference type="NCBI Taxonomy" id="109895"/>
    <lineage>
        <taxon>Eukaryota</taxon>
        <taxon>Fungi</taxon>
        <taxon>Fungi incertae sedis</taxon>
        <taxon>Chytridiomycota</taxon>
        <taxon>Chytridiomycota incertae sedis</taxon>
        <taxon>Chytridiomycetes</taxon>
        <taxon>Spizellomycetales</taxon>
        <taxon>Powellomycetaceae</taxon>
        <taxon>Powellomyces</taxon>
    </lineage>
</organism>
<protein>
    <submittedName>
        <fullName evidence="1">Uncharacterized protein</fullName>
    </submittedName>
</protein>
<comment type="caution">
    <text evidence="1">The sequence shown here is derived from an EMBL/GenBank/DDBJ whole genome shotgun (WGS) entry which is preliminary data.</text>
</comment>
<name>A0A507E581_9FUNG</name>
<sequence length="249" mass="27390">MAVTLNNSSLLIAATAAVGATLALLLVGPPTTHRKKLVRKIQPPAEPASPQMPAPQLSASWSFVDQSNTQLQTFATLFRARDHAESIYSALSDPESYYPTTRQSEFGVEILDRESGLIRFIRYRRSRSSQGDRVVVERRLGEDHSGGDFDSTGSWFIDDTFCVFNTTVTIRHTLRVVEEEQPKEDESAIAAVGVAVNPSTSLEIEVCTRGPVGTAFMLAHKYAERMETALSAIENTWSGKDMSHELGPM</sequence>
<dbReference type="EMBL" id="QEAQ01000030">
    <property type="protein sequence ID" value="TPX59006.1"/>
    <property type="molecule type" value="Genomic_DNA"/>
</dbReference>
<keyword evidence="2" id="KW-1185">Reference proteome</keyword>
<evidence type="ECO:0000313" key="1">
    <source>
        <dbReference type="EMBL" id="TPX59006.1"/>
    </source>
</evidence>
<gene>
    <name evidence="1" type="ORF">PhCBS80983_g02800</name>
</gene>
<reference evidence="1 2" key="1">
    <citation type="journal article" date="2019" name="Sci. Rep.">
        <title>Comparative genomics of chytrid fungi reveal insights into the obligate biotrophic and pathogenic lifestyle of Synchytrium endobioticum.</title>
        <authorList>
            <person name="van de Vossenberg B.T.L.H."/>
            <person name="Warris S."/>
            <person name="Nguyen H.D.T."/>
            <person name="van Gent-Pelzer M.P.E."/>
            <person name="Joly D.L."/>
            <person name="van de Geest H.C."/>
            <person name="Bonants P.J.M."/>
            <person name="Smith D.S."/>
            <person name="Levesque C.A."/>
            <person name="van der Lee T.A.J."/>
        </authorList>
    </citation>
    <scope>NUCLEOTIDE SEQUENCE [LARGE SCALE GENOMIC DNA]</scope>
    <source>
        <strain evidence="1 2">CBS 809.83</strain>
    </source>
</reference>
<accession>A0A507E581</accession>
<dbReference type="Proteomes" id="UP000318582">
    <property type="component" value="Unassembled WGS sequence"/>
</dbReference>
<dbReference type="AlphaFoldDB" id="A0A507E581"/>
<evidence type="ECO:0000313" key="2">
    <source>
        <dbReference type="Proteomes" id="UP000318582"/>
    </source>
</evidence>
<proteinExistence type="predicted"/>